<dbReference type="PANTHER" id="PTHR23253">
    <property type="entry name" value="EUKARYOTIC TRANSLATION INITIATION FACTOR 4 GAMMA"/>
    <property type="match status" value="1"/>
</dbReference>
<evidence type="ECO:0000256" key="7">
    <source>
        <dbReference type="SAM" id="MobiDB-lite"/>
    </source>
</evidence>
<organism evidence="10 11">
    <name type="scientific">Takifugu flavidus</name>
    <name type="common">sansaifugu</name>
    <dbReference type="NCBI Taxonomy" id="433684"/>
    <lineage>
        <taxon>Eukaryota</taxon>
        <taxon>Metazoa</taxon>
        <taxon>Chordata</taxon>
        <taxon>Craniata</taxon>
        <taxon>Vertebrata</taxon>
        <taxon>Euteleostomi</taxon>
        <taxon>Actinopterygii</taxon>
        <taxon>Neopterygii</taxon>
        <taxon>Teleostei</taxon>
        <taxon>Neoteleostei</taxon>
        <taxon>Acanthomorphata</taxon>
        <taxon>Eupercaria</taxon>
        <taxon>Tetraodontiformes</taxon>
        <taxon>Tetradontoidea</taxon>
        <taxon>Tetraodontidae</taxon>
        <taxon>Takifugu</taxon>
    </lineage>
</organism>
<evidence type="ECO:0000256" key="1">
    <source>
        <dbReference type="ARBA" id="ARBA00004370"/>
    </source>
</evidence>
<dbReference type="EMBL" id="RHFK02000005">
    <property type="protein sequence ID" value="TWW75791.1"/>
    <property type="molecule type" value="Genomic_DNA"/>
</dbReference>
<keyword evidence="5 8" id="KW-1133">Transmembrane helix</keyword>
<comment type="subcellular location">
    <subcellularLocation>
        <location evidence="1">Membrane</location>
    </subcellularLocation>
</comment>
<keyword evidence="10" id="KW-0648">Protein biosynthesis</keyword>
<evidence type="ECO:0000256" key="4">
    <source>
        <dbReference type="ARBA" id="ARBA00022845"/>
    </source>
</evidence>
<evidence type="ECO:0000313" key="10">
    <source>
        <dbReference type="EMBL" id="TWW75791.1"/>
    </source>
</evidence>
<evidence type="ECO:0000256" key="2">
    <source>
        <dbReference type="ARBA" id="ARBA00006843"/>
    </source>
</evidence>
<sequence>MQPVEKISMLGPSEDFPRGPPGAPYPSTVVNIPAEPPKDHFIWSIICFSHSNIFCLGLAALIYSVKARDRKMMGDMNGAQHYASTARCLNILSTTPTMSTNIYRVGQDPSISSSQHGGEGDGRTAGATEKVIKTFRGILNKLTPENFESLMRQVDELNINDEETLNTVVELLVDKALFEQSYSSTYAQMCHHLKGLRVSSSSSDGFVLFHKLLLTRCQMEFQNRGLLRQKENDVSVVEELKMIWEPIIHTCVDKLLQDECEDSLECMCKLLSIVGNGLDTEAERPKLNSYYGHICLLLKEKKMSSRIKFMLQDVVALRKNNWVPCRKVEEPKTIQQLHQEVKEAEEREQLQFKNWQTTMHWRGGGRSADRGQSFHVKEVPGKVNQDSSRDCDGERKQWCHLGSSSCRGVSKIPVEHKTPPKQAGYLSEPSYLESVIVDCGVPTLRTYELLQRVRLLKKYIKEDEKQLVALNILQQLVVHIDQPDGLLRMFFDVLLDEEVIQDETFFKWKSSTVSVVSVCNFFTWFQEDG</sequence>
<reference evidence="10 11" key="1">
    <citation type="submission" date="2019-04" db="EMBL/GenBank/DDBJ databases">
        <title>Chromosome genome assembly for Takifugu flavidus.</title>
        <authorList>
            <person name="Xiao S."/>
        </authorList>
    </citation>
    <scope>NUCLEOTIDE SEQUENCE [LARGE SCALE GENOMIC DNA]</scope>
    <source>
        <strain evidence="10">HTHZ2018</strain>
        <tissue evidence="10">Muscle</tissue>
    </source>
</reference>
<dbReference type="GO" id="GO:0003729">
    <property type="term" value="F:mRNA binding"/>
    <property type="evidence" value="ECO:0007669"/>
    <property type="project" value="TreeGrafter"/>
</dbReference>
<dbReference type="InterPro" id="IPR016024">
    <property type="entry name" value="ARM-type_fold"/>
</dbReference>
<accession>A0A5C6PAI5</accession>
<evidence type="ECO:0000313" key="11">
    <source>
        <dbReference type="Proteomes" id="UP000324091"/>
    </source>
</evidence>
<dbReference type="SMART" id="SM00543">
    <property type="entry name" value="MIF4G"/>
    <property type="match status" value="1"/>
</dbReference>
<dbReference type="SUPFAM" id="SSF48371">
    <property type="entry name" value="ARM repeat"/>
    <property type="match status" value="2"/>
</dbReference>
<dbReference type="AlphaFoldDB" id="A0A5C6PAI5"/>
<feature type="region of interest" description="Disordered" evidence="7">
    <location>
        <begin position="1"/>
        <end position="24"/>
    </location>
</feature>
<evidence type="ECO:0000256" key="5">
    <source>
        <dbReference type="ARBA" id="ARBA00022989"/>
    </source>
</evidence>
<keyword evidence="11" id="KW-1185">Reference proteome</keyword>
<dbReference type="Pfam" id="PF02854">
    <property type="entry name" value="MIF4G"/>
    <property type="match status" value="1"/>
</dbReference>
<dbReference type="PROSITE" id="PS51363">
    <property type="entry name" value="W2"/>
    <property type="match status" value="1"/>
</dbReference>
<keyword evidence="10" id="KW-0396">Initiation factor</keyword>
<dbReference type="Gene3D" id="1.25.40.180">
    <property type="match status" value="3"/>
</dbReference>
<dbReference type="GO" id="GO:0016281">
    <property type="term" value="C:eukaryotic translation initiation factor 4F complex"/>
    <property type="evidence" value="ECO:0007669"/>
    <property type="project" value="TreeGrafter"/>
</dbReference>
<comment type="caution">
    <text evidence="10">The sequence shown here is derived from an EMBL/GenBank/DDBJ whole genome shotgun (WGS) entry which is preliminary data.</text>
</comment>
<comment type="similarity">
    <text evidence="2">Belongs to the CD225/Dispanin family.</text>
</comment>
<dbReference type="GO" id="GO:0003743">
    <property type="term" value="F:translation initiation factor activity"/>
    <property type="evidence" value="ECO:0007669"/>
    <property type="project" value="UniProtKB-KW"/>
</dbReference>
<protein>
    <submittedName>
        <fullName evidence="10">Eukaryotic translation initiation factor 4 gamma 1</fullName>
    </submittedName>
</protein>
<dbReference type="InterPro" id="IPR003307">
    <property type="entry name" value="W2_domain"/>
</dbReference>
<dbReference type="InterPro" id="IPR003890">
    <property type="entry name" value="MIF4G-like_typ-3"/>
</dbReference>
<dbReference type="GO" id="GO:0016020">
    <property type="term" value="C:membrane"/>
    <property type="evidence" value="ECO:0007669"/>
    <property type="project" value="UniProtKB-SubCell"/>
</dbReference>
<keyword evidence="3 8" id="KW-0812">Transmembrane</keyword>
<proteinExistence type="inferred from homology"/>
<evidence type="ECO:0000256" key="8">
    <source>
        <dbReference type="SAM" id="Phobius"/>
    </source>
</evidence>
<dbReference type="SMART" id="SM00515">
    <property type="entry name" value="eIF5C"/>
    <property type="match status" value="1"/>
</dbReference>
<feature type="transmembrane region" description="Helical" evidence="8">
    <location>
        <begin position="41"/>
        <end position="63"/>
    </location>
</feature>
<dbReference type="PANTHER" id="PTHR23253:SF78">
    <property type="entry name" value="EUKARYOTIC TRANSLATION INITIATION FACTOR 4G1, ISOFORM B-RELATED"/>
    <property type="match status" value="1"/>
</dbReference>
<keyword evidence="6 8" id="KW-0472">Membrane</keyword>
<name>A0A5C6PAI5_9TELE</name>
<evidence type="ECO:0000256" key="3">
    <source>
        <dbReference type="ARBA" id="ARBA00022692"/>
    </source>
</evidence>
<evidence type="ECO:0000256" key="6">
    <source>
        <dbReference type="ARBA" id="ARBA00023136"/>
    </source>
</evidence>
<gene>
    <name evidence="10" type="ORF">D4764_13G0004530</name>
</gene>
<dbReference type="Proteomes" id="UP000324091">
    <property type="component" value="Chromosome 13"/>
</dbReference>
<dbReference type="GO" id="GO:0006417">
    <property type="term" value="P:regulation of translation"/>
    <property type="evidence" value="ECO:0007669"/>
    <property type="project" value="UniProtKB-KW"/>
</dbReference>
<evidence type="ECO:0000259" key="9">
    <source>
        <dbReference type="PROSITE" id="PS51363"/>
    </source>
</evidence>
<keyword evidence="4" id="KW-0810">Translation regulation</keyword>
<dbReference type="InterPro" id="IPR007593">
    <property type="entry name" value="CD225/Dispanin_fam"/>
</dbReference>
<dbReference type="Pfam" id="PF04505">
    <property type="entry name" value="CD225"/>
    <property type="match status" value="1"/>
</dbReference>
<feature type="domain" description="W2" evidence="9">
    <location>
        <begin position="369"/>
        <end position="529"/>
    </location>
</feature>